<gene>
    <name evidence="6 10" type="primary">rplF</name>
    <name evidence="10" type="ORF">HYW89_03480</name>
</gene>
<dbReference type="InterPro" id="IPR036789">
    <property type="entry name" value="Ribosomal_uL6-like_a/b-dom_sf"/>
</dbReference>
<dbReference type="GO" id="GO:0022625">
    <property type="term" value="C:cytosolic large ribosomal subunit"/>
    <property type="evidence" value="ECO:0007669"/>
    <property type="project" value="UniProtKB-UniRule"/>
</dbReference>
<dbReference type="AlphaFoldDB" id="A0A7T5RJ05"/>
<feature type="domain" description="Large ribosomal subunit protein uL6 alpha-beta" evidence="9">
    <location>
        <begin position="11"/>
        <end position="82"/>
    </location>
</feature>
<evidence type="ECO:0000256" key="6">
    <source>
        <dbReference type="HAMAP-Rule" id="MF_01365"/>
    </source>
</evidence>
<organism evidence="10 11">
    <name type="scientific">Candidatus Sungiibacteriota bacterium</name>
    <dbReference type="NCBI Taxonomy" id="2750080"/>
    <lineage>
        <taxon>Bacteria</taxon>
        <taxon>Candidatus Sungiibacteriota</taxon>
    </lineage>
</organism>
<keyword evidence="5 6" id="KW-0687">Ribonucleoprotein</keyword>
<dbReference type="Gene3D" id="3.90.930.12">
    <property type="entry name" value="Ribosomal protein L6, alpha-beta domain"/>
    <property type="match status" value="2"/>
</dbReference>
<evidence type="ECO:0000256" key="7">
    <source>
        <dbReference type="RuleBase" id="RU003869"/>
    </source>
</evidence>
<evidence type="ECO:0000259" key="9">
    <source>
        <dbReference type="Pfam" id="PF00347"/>
    </source>
</evidence>
<dbReference type="InterPro" id="IPR020040">
    <property type="entry name" value="Ribosomal_uL6_a/b-dom"/>
</dbReference>
<comment type="function">
    <text evidence="6 8">This protein binds to the 23S rRNA, and is important in its secondary structure. It is located near the subunit interface in the base of the L7/L12 stalk, and near the tRNA binding site of the peptidyltransferase center.</text>
</comment>
<dbReference type="GO" id="GO:0002181">
    <property type="term" value="P:cytoplasmic translation"/>
    <property type="evidence" value="ECO:0007669"/>
    <property type="project" value="TreeGrafter"/>
</dbReference>
<accession>A0A7T5RJ05</accession>
<evidence type="ECO:0000256" key="4">
    <source>
        <dbReference type="ARBA" id="ARBA00022980"/>
    </source>
</evidence>
<dbReference type="PANTHER" id="PTHR11655:SF14">
    <property type="entry name" value="LARGE RIBOSOMAL SUBUNIT PROTEIN UL6M"/>
    <property type="match status" value="1"/>
</dbReference>
<dbReference type="GO" id="GO:0019843">
    <property type="term" value="F:rRNA binding"/>
    <property type="evidence" value="ECO:0007669"/>
    <property type="project" value="UniProtKB-UniRule"/>
</dbReference>
<evidence type="ECO:0000256" key="2">
    <source>
        <dbReference type="ARBA" id="ARBA00022730"/>
    </source>
</evidence>
<keyword evidence="3 6" id="KW-0694">RNA-binding</keyword>
<protein>
    <recommendedName>
        <fullName evidence="6">Large ribosomal subunit protein uL6</fullName>
    </recommendedName>
</protein>
<dbReference type="PRINTS" id="PR00059">
    <property type="entry name" value="RIBOSOMALL6"/>
</dbReference>
<keyword evidence="2 6" id="KW-0699">rRNA-binding</keyword>
<evidence type="ECO:0000256" key="1">
    <source>
        <dbReference type="ARBA" id="ARBA00009356"/>
    </source>
</evidence>
<sequence>MSRIGKKPIPVPVGVAVSLDGSNLVVKGPKGELTRLLHPDIAIEIKEGEISVTTRRQTKKTPALWGLFRSLIANMIVGVTAGYEKKLEFEGVGYRANLEGDTLIMQLGFSHPARLEAPSGIKFSVEKNSITILGIDKELVGETAARLRSLKPVEPYKGKGIRYKGEIVRRKAGKKAVAAA</sequence>
<dbReference type="SUPFAM" id="SSF56053">
    <property type="entry name" value="Ribosomal protein L6"/>
    <property type="match status" value="2"/>
</dbReference>
<comment type="similarity">
    <text evidence="1 6 7">Belongs to the universal ribosomal protein uL6 family.</text>
</comment>
<dbReference type="Proteomes" id="UP000595618">
    <property type="component" value="Chromosome"/>
</dbReference>
<dbReference type="InterPro" id="IPR019906">
    <property type="entry name" value="Ribosomal_uL6_bac-type"/>
</dbReference>
<proteinExistence type="inferred from homology"/>
<evidence type="ECO:0000313" key="10">
    <source>
        <dbReference type="EMBL" id="QQG45037.1"/>
    </source>
</evidence>
<dbReference type="FunFam" id="3.90.930.12:FF:000001">
    <property type="entry name" value="50S ribosomal protein L6"/>
    <property type="match status" value="1"/>
</dbReference>
<dbReference type="PANTHER" id="PTHR11655">
    <property type="entry name" value="60S/50S RIBOSOMAL PROTEIN L6/L9"/>
    <property type="match status" value="1"/>
</dbReference>
<feature type="domain" description="Large ribosomal subunit protein uL6 alpha-beta" evidence="9">
    <location>
        <begin position="91"/>
        <end position="163"/>
    </location>
</feature>
<reference evidence="10 11" key="1">
    <citation type="submission" date="2020-07" db="EMBL/GenBank/DDBJ databases">
        <title>Huge and variable diversity of episymbiotic CPR bacteria and DPANN archaea in groundwater ecosystems.</title>
        <authorList>
            <person name="He C.Y."/>
            <person name="Keren R."/>
            <person name="Whittaker M."/>
            <person name="Farag I.F."/>
            <person name="Doudna J."/>
            <person name="Cate J.H.D."/>
            <person name="Banfield J.F."/>
        </authorList>
    </citation>
    <scope>NUCLEOTIDE SEQUENCE [LARGE SCALE GENOMIC DNA]</scope>
    <source>
        <strain evidence="10">NC_groundwater_541_Ag_S-0.1um_46_50</strain>
    </source>
</reference>
<dbReference type="EMBL" id="CP066690">
    <property type="protein sequence ID" value="QQG45037.1"/>
    <property type="molecule type" value="Genomic_DNA"/>
</dbReference>
<evidence type="ECO:0000256" key="8">
    <source>
        <dbReference type="RuleBase" id="RU003870"/>
    </source>
</evidence>
<dbReference type="GO" id="GO:0003735">
    <property type="term" value="F:structural constituent of ribosome"/>
    <property type="evidence" value="ECO:0007669"/>
    <property type="project" value="UniProtKB-UniRule"/>
</dbReference>
<dbReference type="FunFam" id="3.90.930.12:FF:000002">
    <property type="entry name" value="50S ribosomal protein L6"/>
    <property type="match status" value="1"/>
</dbReference>
<name>A0A7T5RJ05_9BACT</name>
<evidence type="ECO:0000313" key="11">
    <source>
        <dbReference type="Proteomes" id="UP000595618"/>
    </source>
</evidence>
<evidence type="ECO:0000256" key="3">
    <source>
        <dbReference type="ARBA" id="ARBA00022884"/>
    </source>
</evidence>
<dbReference type="InterPro" id="IPR000702">
    <property type="entry name" value="Ribosomal_uL6-like"/>
</dbReference>
<dbReference type="Pfam" id="PF00347">
    <property type="entry name" value="Ribosomal_L6"/>
    <property type="match status" value="2"/>
</dbReference>
<dbReference type="HAMAP" id="MF_01365_B">
    <property type="entry name" value="Ribosomal_uL6_B"/>
    <property type="match status" value="1"/>
</dbReference>
<dbReference type="PIRSF" id="PIRSF002162">
    <property type="entry name" value="Ribosomal_L6"/>
    <property type="match status" value="1"/>
</dbReference>
<evidence type="ECO:0000256" key="5">
    <source>
        <dbReference type="ARBA" id="ARBA00023274"/>
    </source>
</evidence>
<comment type="subunit">
    <text evidence="6">Part of the 50S ribosomal subunit.</text>
</comment>
<keyword evidence="4 6" id="KW-0689">Ribosomal protein</keyword>
<dbReference type="NCBIfam" id="TIGR03654">
    <property type="entry name" value="L6_bact"/>
    <property type="match status" value="1"/>
</dbReference>